<organism evidence="5 6">
    <name type="scientific">Haloechinothrix alba</name>
    <dbReference type="NCBI Taxonomy" id="664784"/>
    <lineage>
        <taxon>Bacteria</taxon>
        <taxon>Bacillati</taxon>
        <taxon>Actinomycetota</taxon>
        <taxon>Actinomycetes</taxon>
        <taxon>Pseudonocardiales</taxon>
        <taxon>Pseudonocardiaceae</taxon>
        <taxon>Haloechinothrix</taxon>
    </lineage>
</organism>
<dbReference type="PRINTS" id="PR01438">
    <property type="entry name" value="UNVRSLSTRESS"/>
</dbReference>
<name>A0A238X817_9PSEU</name>
<accession>A0A238X817</accession>
<proteinExistence type="inferred from homology"/>
<feature type="domain" description="UspA" evidence="4">
    <location>
        <begin position="15"/>
        <end position="152"/>
    </location>
</feature>
<sequence length="309" mass="32909">MDRSEYGPEHARPGPVVVGVDGSEAAGRAVRWAAHEARSHHAPLHIVHAIGVPDFFPGGAISPSTELFHLLERDGDAVLAEARELAASTAPEVPIQAESLTDSPVVTLIDQSTHARCVVLGESGRGAFTGALLGSTTIALAAHAHCPVVTVRGPAERSPTGVVVVGVDGSDLSDDALGCAFEQAAFREARLVAVHAWNDSDPEELFSESRVTFEWEPLAEAEHRVLAERLAGWSERYPDVPVERDLVRAKPRQRLLEWSAAADLIVVGCRGRGGFRGMLLGSTSQALVHHAECPVMVVRRHCATAPQAP</sequence>
<keyword evidence="6" id="KW-1185">Reference proteome</keyword>
<evidence type="ECO:0000256" key="1">
    <source>
        <dbReference type="ARBA" id="ARBA00008791"/>
    </source>
</evidence>
<dbReference type="GO" id="GO:0005524">
    <property type="term" value="F:ATP binding"/>
    <property type="evidence" value="ECO:0007669"/>
    <property type="project" value="UniProtKB-KW"/>
</dbReference>
<dbReference type="Pfam" id="PF00582">
    <property type="entry name" value="Usp"/>
    <property type="match status" value="2"/>
</dbReference>
<dbReference type="Proteomes" id="UP000198348">
    <property type="component" value="Unassembled WGS sequence"/>
</dbReference>
<dbReference type="OrthoDB" id="3404132at2"/>
<dbReference type="PANTHER" id="PTHR46268">
    <property type="entry name" value="STRESS RESPONSE PROTEIN NHAX"/>
    <property type="match status" value="1"/>
</dbReference>
<reference evidence="6" key="1">
    <citation type="submission" date="2017-06" db="EMBL/GenBank/DDBJ databases">
        <authorList>
            <person name="Varghese N."/>
            <person name="Submissions S."/>
        </authorList>
    </citation>
    <scope>NUCLEOTIDE SEQUENCE [LARGE SCALE GENOMIC DNA]</scope>
    <source>
        <strain evidence="6">DSM 45207</strain>
    </source>
</reference>
<gene>
    <name evidence="5" type="ORF">SAMN06265360_109116</name>
</gene>
<dbReference type="RefSeq" id="WP_089301360.1">
    <property type="nucleotide sequence ID" value="NZ_FZNW01000009.1"/>
</dbReference>
<feature type="domain" description="UspA" evidence="4">
    <location>
        <begin position="163"/>
        <end position="299"/>
    </location>
</feature>
<dbReference type="SUPFAM" id="SSF52402">
    <property type="entry name" value="Adenine nucleotide alpha hydrolases-like"/>
    <property type="match status" value="2"/>
</dbReference>
<dbReference type="EMBL" id="FZNW01000009">
    <property type="protein sequence ID" value="SNR54484.1"/>
    <property type="molecule type" value="Genomic_DNA"/>
</dbReference>
<comment type="similarity">
    <text evidence="1">Belongs to the universal stress protein A family.</text>
</comment>
<protein>
    <submittedName>
        <fullName evidence="5">Nucleotide-binding universal stress protein, UspA family</fullName>
    </submittedName>
</protein>
<keyword evidence="3" id="KW-0067">ATP-binding</keyword>
<dbReference type="PANTHER" id="PTHR46268:SF27">
    <property type="entry name" value="UNIVERSAL STRESS PROTEIN RV2623"/>
    <property type="match status" value="1"/>
</dbReference>
<evidence type="ECO:0000259" key="4">
    <source>
        <dbReference type="Pfam" id="PF00582"/>
    </source>
</evidence>
<dbReference type="Gene3D" id="3.40.50.620">
    <property type="entry name" value="HUPs"/>
    <property type="match status" value="2"/>
</dbReference>
<evidence type="ECO:0000313" key="6">
    <source>
        <dbReference type="Proteomes" id="UP000198348"/>
    </source>
</evidence>
<keyword evidence="2" id="KW-0547">Nucleotide-binding</keyword>
<dbReference type="InterPro" id="IPR014729">
    <property type="entry name" value="Rossmann-like_a/b/a_fold"/>
</dbReference>
<evidence type="ECO:0000256" key="3">
    <source>
        <dbReference type="ARBA" id="ARBA00022840"/>
    </source>
</evidence>
<dbReference type="InterPro" id="IPR006015">
    <property type="entry name" value="Universal_stress_UspA"/>
</dbReference>
<evidence type="ECO:0000256" key="2">
    <source>
        <dbReference type="ARBA" id="ARBA00022741"/>
    </source>
</evidence>
<dbReference type="InterPro" id="IPR006016">
    <property type="entry name" value="UspA"/>
</dbReference>
<dbReference type="AlphaFoldDB" id="A0A238X817"/>
<evidence type="ECO:0000313" key="5">
    <source>
        <dbReference type="EMBL" id="SNR54484.1"/>
    </source>
</evidence>